<organism evidence="2 3">
    <name type="scientific">Streptomyces guryensis</name>
    <dbReference type="NCBI Taxonomy" id="2886947"/>
    <lineage>
        <taxon>Bacteria</taxon>
        <taxon>Bacillati</taxon>
        <taxon>Actinomycetota</taxon>
        <taxon>Actinomycetes</taxon>
        <taxon>Kitasatosporales</taxon>
        <taxon>Streptomycetaceae</taxon>
        <taxon>Streptomyces</taxon>
    </lineage>
</organism>
<dbReference type="InterPro" id="IPR028896">
    <property type="entry name" value="GcvT/YgfZ/DmdA"/>
</dbReference>
<dbReference type="EMBL" id="JAJSBI010000021">
    <property type="protein sequence ID" value="MCD9878476.1"/>
    <property type="molecule type" value="Genomic_DNA"/>
</dbReference>
<reference evidence="2" key="1">
    <citation type="submission" date="2021-12" db="EMBL/GenBank/DDBJ databases">
        <authorList>
            <person name="Lee J.-H."/>
            <person name="Kim S.-B."/>
        </authorList>
    </citation>
    <scope>NUCLEOTIDE SEQUENCE</scope>
    <source>
        <strain evidence="2">NR30</strain>
    </source>
</reference>
<dbReference type="InterPro" id="IPR027266">
    <property type="entry name" value="TrmE/GcvT-like"/>
</dbReference>
<dbReference type="Proteomes" id="UP001108029">
    <property type="component" value="Unassembled WGS sequence"/>
</dbReference>
<evidence type="ECO:0000313" key="3">
    <source>
        <dbReference type="Proteomes" id="UP001108029"/>
    </source>
</evidence>
<gene>
    <name evidence="2" type="ORF">LJ657_33665</name>
</gene>
<evidence type="ECO:0000259" key="1">
    <source>
        <dbReference type="Pfam" id="PF01571"/>
    </source>
</evidence>
<feature type="domain" description="GCVT N-terminal" evidence="1">
    <location>
        <begin position="33"/>
        <end position="249"/>
    </location>
</feature>
<sequence>MPSLEEEINKAGGALALLRQGRSGAYPFPIKAEFSNWRDEQEAWRNSAALMDLSHHMPDLVLQGPDTYRLLEHLGANSFQGFGPGSAKQLITVRPDGYMIGDCILFCVDDHHVRIVGRPPALNWVEFNAATGGWDVTVRRDERTVNNPKGRELFRLQLQGPHAAAIFEKVNGGPMPDIPFFTMGSFNVGPHKVTALNHRMSGFPGYEFTGPYADIESVRDIILEAGAEYGVRQVGARAYASVATESGWIANTLPATYTGEDMKAFREWHSARSFEGNLALGGSWVSDRIEDYYTTPWDLGYGHVIKFDHDFVGREGLEAIKDQPHRRKAWVLWDRDDVANIFASMYEKGDQRFKYIEMPAAFYTACQFDRVEKDGELAGAAMLTSYSANVRGWISLGTIDPAAAAGDQVEIVWGEPNGGSPNPAVERHTQTRVRGTVMARPFPAKKR</sequence>
<dbReference type="SUPFAM" id="SSF103025">
    <property type="entry name" value="Folate-binding domain"/>
    <property type="match status" value="1"/>
</dbReference>
<dbReference type="GO" id="GO:0016740">
    <property type="term" value="F:transferase activity"/>
    <property type="evidence" value="ECO:0007669"/>
    <property type="project" value="UniProtKB-KW"/>
</dbReference>
<dbReference type="Gene3D" id="3.30.1360.120">
    <property type="entry name" value="Probable tRNA modification gtpase trme, domain 1"/>
    <property type="match status" value="1"/>
</dbReference>
<name>A0A9Q3VU31_9ACTN</name>
<dbReference type="PANTHER" id="PTHR43757">
    <property type="entry name" value="AMINOMETHYLTRANSFERASE"/>
    <property type="match status" value="1"/>
</dbReference>
<dbReference type="PANTHER" id="PTHR43757:SF2">
    <property type="entry name" value="AMINOMETHYLTRANSFERASE, MITOCHONDRIAL"/>
    <property type="match status" value="1"/>
</dbReference>
<keyword evidence="3" id="KW-1185">Reference proteome</keyword>
<comment type="caution">
    <text evidence="2">The sequence shown here is derived from an EMBL/GenBank/DDBJ whole genome shotgun (WGS) entry which is preliminary data.</text>
</comment>
<accession>A0A9Q3VU31</accession>
<dbReference type="AlphaFoldDB" id="A0A9Q3VU31"/>
<dbReference type="Pfam" id="PF01571">
    <property type="entry name" value="GCV_T"/>
    <property type="match status" value="1"/>
</dbReference>
<protein>
    <submittedName>
        <fullName evidence="2">Aminomethyl transferase family protein</fullName>
    </submittedName>
</protein>
<keyword evidence="2" id="KW-0808">Transferase</keyword>
<dbReference type="InterPro" id="IPR006222">
    <property type="entry name" value="GCVT_N"/>
</dbReference>
<proteinExistence type="predicted"/>
<evidence type="ECO:0000313" key="2">
    <source>
        <dbReference type="EMBL" id="MCD9878476.1"/>
    </source>
</evidence>
<dbReference type="RefSeq" id="WP_232652685.1">
    <property type="nucleotide sequence ID" value="NZ_JAJSBI010000021.1"/>
</dbReference>